<gene>
    <name evidence="2" type="ORF">EM308_17440</name>
</gene>
<accession>A0AAC9I816</accession>
<evidence type="ECO:0000259" key="1">
    <source>
        <dbReference type="Pfam" id="PF04264"/>
    </source>
</evidence>
<protein>
    <recommendedName>
        <fullName evidence="1">Lipid/polyisoprenoid-binding YceI-like domain-containing protein</fullName>
    </recommendedName>
</protein>
<dbReference type="EMBL" id="CP017479">
    <property type="protein sequence ID" value="AOW11121.1"/>
    <property type="molecule type" value="Genomic_DNA"/>
</dbReference>
<evidence type="ECO:0000313" key="2">
    <source>
        <dbReference type="EMBL" id="AOW11121.1"/>
    </source>
</evidence>
<keyword evidence="3" id="KW-1185">Reference proteome</keyword>
<dbReference type="Proteomes" id="UP000175968">
    <property type="component" value="Chromosome"/>
</dbReference>
<dbReference type="InterPro" id="IPR007372">
    <property type="entry name" value="Lipid/polyisoprenoid-bd_YceI"/>
</dbReference>
<name>A0AAC9I816_9FLAO</name>
<dbReference type="InterPro" id="IPR036761">
    <property type="entry name" value="TTHA0802/YceI-like_sf"/>
</dbReference>
<dbReference type="Gene3D" id="2.40.128.110">
    <property type="entry name" value="Lipid/polyisoprenoid-binding, YceI-like"/>
    <property type="match status" value="1"/>
</dbReference>
<dbReference type="SUPFAM" id="SSF101874">
    <property type="entry name" value="YceI-like"/>
    <property type="match status" value="1"/>
</dbReference>
<dbReference type="RefSeq" id="WP_035633147.1">
    <property type="nucleotide sequence ID" value="NZ_CP017479.1"/>
</dbReference>
<proteinExistence type="predicted"/>
<dbReference type="KEGG" id="fgl:EM308_17440"/>
<sequence>MKKFTLLALFSFLYPIIAQEKLSTSKCTIYFEASVPLFEAVEAKNDIVDCTLIPDKGQITFTAVIKNFQFKRDLMKEHFNSNYMESDRYSKAIFKGVIEKFDLKVITENDQDFLIKGKMTIHGQTRMIAVNAKIKKVANGISINSHFILNTDDFKIEIPSIVIAKISKTVNTKVDCVLY</sequence>
<dbReference type="Pfam" id="PF04264">
    <property type="entry name" value="YceI"/>
    <property type="match status" value="1"/>
</dbReference>
<feature type="domain" description="Lipid/polyisoprenoid-binding YceI-like" evidence="1">
    <location>
        <begin position="28"/>
        <end position="176"/>
    </location>
</feature>
<organism evidence="2 3">
    <name type="scientific">Flavobacterium gilvum</name>
    <dbReference type="NCBI Taxonomy" id="1492737"/>
    <lineage>
        <taxon>Bacteria</taxon>
        <taxon>Pseudomonadati</taxon>
        <taxon>Bacteroidota</taxon>
        <taxon>Flavobacteriia</taxon>
        <taxon>Flavobacteriales</taxon>
        <taxon>Flavobacteriaceae</taxon>
        <taxon>Flavobacterium</taxon>
    </lineage>
</organism>
<reference evidence="2 3" key="1">
    <citation type="submission" date="2016-10" db="EMBL/GenBank/DDBJ databases">
        <title>Flavobacterium gilvum sp. nov., isolated from stream water.</title>
        <authorList>
            <person name="Shin S.-K."/>
            <person name="Cho Y.-J."/>
            <person name="Yi H."/>
        </authorList>
    </citation>
    <scope>NUCLEOTIDE SEQUENCE [LARGE SCALE GENOMIC DNA]</scope>
    <source>
        <strain evidence="2 3">EM1308</strain>
    </source>
</reference>
<dbReference type="AlphaFoldDB" id="A0AAC9I816"/>
<evidence type="ECO:0000313" key="3">
    <source>
        <dbReference type="Proteomes" id="UP000175968"/>
    </source>
</evidence>